<dbReference type="AlphaFoldDB" id="A0A096BLH9"/>
<dbReference type="Proteomes" id="UP000029578">
    <property type="component" value="Unassembled WGS sequence"/>
</dbReference>
<proteinExistence type="predicted"/>
<dbReference type="EMBL" id="JRNS01000533">
    <property type="protein sequence ID" value="KGF43567.1"/>
    <property type="molecule type" value="Genomic_DNA"/>
</dbReference>
<accession>A0A096BLH9</accession>
<gene>
    <name evidence="3" type="ORF">HMPREF0661_11955</name>
</gene>
<protein>
    <recommendedName>
        <fullName evidence="2">Lipocalin-like domain-containing protein</fullName>
    </recommendedName>
</protein>
<feature type="signal peptide" evidence="1">
    <location>
        <begin position="1"/>
        <end position="18"/>
    </location>
</feature>
<keyword evidence="1" id="KW-0732">Signal</keyword>
<evidence type="ECO:0000313" key="3">
    <source>
        <dbReference type="EMBL" id="KGF43567.1"/>
    </source>
</evidence>
<name>A0A096BLH9_9BACT</name>
<sequence length="146" mass="15771">MMVFAIIAMVAMPNKVMAADVAGDYVGKLTRVYMNGEKTPTEDEVITTIDGVSNSYSLSFENLQIGNMPGSIIVKASNLPLENDSFTSSCTVKLTILGSTNTYTGTITGTYDAATKRLKYTVDCTGKYLLVVNFHAIVDFEGTLEN</sequence>
<feature type="chain" id="PRO_5001917444" description="Lipocalin-like domain-containing protein" evidence="1">
    <location>
        <begin position="19"/>
        <end position="146"/>
    </location>
</feature>
<feature type="domain" description="Lipocalin-like" evidence="2">
    <location>
        <begin position="21"/>
        <end position="143"/>
    </location>
</feature>
<dbReference type="Pfam" id="PF13944">
    <property type="entry name" value="Calycin_like"/>
    <property type="match status" value="1"/>
</dbReference>
<evidence type="ECO:0000256" key="1">
    <source>
        <dbReference type="SAM" id="SignalP"/>
    </source>
</evidence>
<evidence type="ECO:0000259" key="2">
    <source>
        <dbReference type="Pfam" id="PF13944"/>
    </source>
</evidence>
<comment type="caution">
    <text evidence="3">The sequence shown here is derived from an EMBL/GenBank/DDBJ whole genome shotgun (WGS) entry which is preliminary data.</text>
</comment>
<reference evidence="3 4" key="1">
    <citation type="submission" date="2014-07" db="EMBL/GenBank/DDBJ databases">
        <authorList>
            <person name="McCorrison J."/>
            <person name="Sanka R."/>
            <person name="Torralba M."/>
            <person name="Gillis M."/>
            <person name="Haft D.H."/>
            <person name="Methe B."/>
            <person name="Sutton G."/>
            <person name="Nelson K.E."/>
        </authorList>
    </citation>
    <scope>NUCLEOTIDE SEQUENCE [LARGE SCALE GENOMIC DNA]</scope>
    <source>
        <strain evidence="3 4">DNF00666</strain>
    </source>
</reference>
<organism evidence="3 4">
    <name type="scientific">Prevotella melaninogenica DNF00666</name>
    <dbReference type="NCBI Taxonomy" id="1401073"/>
    <lineage>
        <taxon>Bacteria</taxon>
        <taxon>Pseudomonadati</taxon>
        <taxon>Bacteroidota</taxon>
        <taxon>Bacteroidia</taxon>
        <taxon>Bacteroidales</taxon>
        <taxon>Prevotellaceae</taxon>
        <taxon>Prevotella</taxon>
    </lineage>
</organism>
<evidence type="ECO:0000313" key="4">
    <source>
        <dbReference type="Proteomes" id="UP000029578"/>
    </source>
</evidence>
<dbReference type="InterPro" id="IPR024311">
    <property type="entry name" value="Lipocalin-like"/>
</dbReference>